<name>A0A1V0SJT1_9VIRU</name>
<dbReference type="Pfam" id="PF06626">
    <property type="entry name" value="DUF1152"/>
    <property type="match status" value="1"/>
</dbReference>
<dbReference type="InterPro" id="IPR010581">
    <property type="entry name" value="DUF1152"/>
</dbReference>
<reference evidence="1" key="1">
    <citation type="journal article" date="2017" name="Science">
        <title>Giant viruses with an expanded complement of translation system components.</title>
        <authorList>
            <person name="Schulz F."/>
            <person name="Yutin N."/>
            <person name="Ivanova N.N."/>
            <person name="Ortega D.R."/>
            <person name="Lee T.K."/>
            <person name="Vierheilig J."/>
            <person name="Daims H."/>
            <person name="Horn M."/>
            <person name="Wagner M."/>
            <person name="Jensen G.J."/>
            <person name="Kyrpides N.C."/>
            <person name="Koonin E.V."/>
            <person name="Woyke T."/>
        </authorList>
    </citation>
    <scope>NUCLEOTIDE SEQUENCE</scope>
    <source>
        <strain evidence="1">KNV1</strain>
    </source>
</reference>
<gene>
    <name evidence="1" type="ORF">Klosneuvirus_3_56</name>
</gene>
<proteinExistence type="predicted"/>
<accession>A0A1V0SJT1</accession>
<protein>
    <recommendedName>
        <fullName evidence="2">DUF1152 domain-containing protein</fullName>
    </recommendedName>
</protein>
<dbReference type="EMBL" id="KY684110">
    <property type="protein sequence ID" value="ARF11921.1"/>
    <property type="molecule type" value="Genomic_DNA"/>
</dbReference>
<sequence>MSKFKNIVLFAAGGGNDIFSTLAYVKAQLPQHNYQKIAIIGVLGITPFHSNTPIIPNYVNVESPLIIPASDLNRYLPLHPPKKIYNSERLLPELIKESFPEVNNYVCMSSKYSAPEQANNLRKLFSEWEMEPQTTLLNIVDFGGDILTNGNQSTLISPELDAFTLAVVQNLKEYQRKISICFPGVDGELQKDYLGKVCQNSSKELININEWHESLNKVYDKIKDSRKGNTIPNMLEILKKINDPVHKLDCNVSLHWSINGKVIQFQQDLDIDMELQRYVHHFDDITYNPFVTVFNSPDYDLLKVVQHTDKIYQNQLTSEDSVQTADAFLQYLRKDLDSKWTNKHILYDESNNKTQDVMLVDILPYVVPKEKRAEIKILPTFNLLYSEL</sequence>
<evidence type="ECO:0000313" key="1">
    <source>
        <dbReference type="EMBL" id="ARF11921.1"/>
    </source>
</evidence>
<evidence type="ECO:0008006" key="2">
    <source>
        <dbReference type="Google" id="ProtNLM"/>
    </source>
</evidence>
<organism evidence="1">
    <name type="scientific">Klosneuvirus KNV1</name>
    <dbReference type="NCBI Taxonomy" id="1977640"/>
    <lineage>
        <taxon>Viruses</taxon>
        <taxon>Varidnaviria</taxon>
        <taxon>Bamfordvirae</taxon>
        <taxon>Nucleocytoviricota</taxon>
        <taxon>Megaviricetes</taxon>
        <taxon>Imitervirales</taxon>
        <taxon>Mimiviridae</taxon>
        <taxon>Klosneuvirinae</taxon>
        <taxon>Klosneuvirus</taxon>
    </lineage>
</organism>